<dbReference type="GeneID" id="27324448"/>
<accession>A0A0D1XV59</accession>
<dbReference type="AlphaFoldDB" id="A0A0D1XV59"/>
<proteinExistence type="inferred from homology"/>
<dbReference type="OMA" id="VVIDPFR"/>
<dbReference type="OrthoDB" id="16747at2759"/>
<dbReference type="Proteomes" id="UP000054302">
    <property type="component" value="Unassembled WGS sequence"/>
</dbReference>
<dbReference type="InterPro" id="IPR003673">
    <property type="entry name" value="CoA-Trfase_fam_III"/>
</dbReference>
<dbReference type="HOGENOM" id="CLU_033975_5_0_1"/>
<dbReference type="Gene3D" id="3.30.1540.10">
    <property type="entry name" value="formyl-coa transferase, domain 3"/>
    <property type="match status" value="1"/>
</dbReference>
<dbReference type="RefSeq" id="XP_016223715.1">
    <property type="nucleotide sequence ID" value="XM_016371422.1"/>
</dbReference>
<dbReference type="InterPro" id="IPR050509">
    <property type="entry name" value="CoA-transferase_III"/>
</dbReference>
<reference evidence="2 3" key="1">
    <citation type="submission" date="2015-01" db="EMBL/GenBank/DDBJ databases">
        <title>The Genome Sequence of Exophiala mesophila CBS40295.</title>
        <authorList>
            <consortium name="The Broad Institute Genomics Platform"/>
            <person name="Cuomo C."/>
            <person name="de Hoog S."/>
            <person name="Gorbushina A."/>
            <person name="Stielow B."/>
            <person name="Teixiera M."/>
            <person name="Abouelleil A."/>
            <person name="Chapman S.B."/>
            <person name="Priest M."/>
            <person name="Young S.K."/>
            <person name="Wortman J."/>
            <person name="Nusbaum C."/>
            <person name="Birren B."/>
        </authorList>
    </citation>
    <scope>NUCLEOTIDE SEQUENCE [LARGE SCALE GENOMIC DNA]</scope>
    <source>
        <strain evidence="2 3">CBS 40295</strain>
    </source>
</reference>
<comment type="similarity">
    <text evidence="1">Belongs to the CoA-transferase III family.</text>
</comment>
<dbReference type="STRING" id="212818.A0A0D1XV59"/>
<evidence type="ECO:0008006" key="4">
    <source>
        <dbReference type="Google" id="ProtNLM"/>
    </source>
</evidence>
<dbReference type="InterPro" id="IPR044855">
    <property type="entry name" value="CoA-Trfase_III_dom3_sf"/>
</dbReference>
<organism evidence="2 3">
    <name type="scientific">Exophiala mesophila</name>
    <name type="common">Black yeast-like fungus</name>
    <dbReference type="NCBI Taxonomy" id="212818"/>
    <lineage>
        <taxon>Eukaryota</taxon>
        <taxon>Fungi</taxon>
        <taxon>Dikarya</taxon>
        <taxon>Ascomycota</taxon>
        <taxon>Pezizomycotina</taxon>
        <taxon>Eurotiomycetes</taxon>
        <taxon>Chaetothyriomycetidae</taxon>
        <taxon>Chaetothyriales</taxon>
        <taxon>Herpotrichiellaceae</taxon>
        <taxon>Exophiala</taxon>
    </lineage>
</organism>
<dbReference type="Gene3D" id="3.40.50.10540">
    <property type="entry name" value="Crotonobetainyl-coa:carnitine coa-transferase, domain 1"/>
    <property type="match status" value="1"/>
</dbReference>
<keyword evidence="3" id="KW-1185">Reference proteome</keyword>
<protein>
    <recommendedName>
        <fullName evidence="4">Isopenicillin N epimerase component 2</fullName>
    </recommendedName>
</protein>
<dbReference type="PANTHER" id="PTHR48228:SF5">
    <property type="entry name" value="ALPHA-METHYLACYL-COA RACEMASE"/>
    <property type="match status" value="1"/>
</dbReference>
<dbReference type="SUPFAM" id="SSF89796">
    <property type="entry name" value="CoA-transferase family III (CaiB/BaiF)"/>
    <property type="match status" value="1"/>
</dbReference>
<dbReference type="EMBL" id="KN847523">
    <property type="protein sequence ID" value="KIV92141.1"/>
    <property type="molecule type" value="Genomic_DNA"/>
</dbReference>
<dbReference type="VEuPathDB" id="FungiDB:PV10_06603"/>
<dbReference type="GO" id="GO:0003824">
    <property type="term" value="F:catalytic activity"/>
    <property type="evidence" value="ECO:0007669"/>
    <property type="project" value="InterPro"/>
</dbReference>
<evidence type="ECO:0000313" key="3">
    <source>
        <dbReference type="Proteomes" id="UP000054302"/>
    </source>
</evidence>
<dbReference type="Pfam" id="PF02515">
    <property type="entry name" value="CoA_transf_3"/>
    <property type="match status" value="1"/>
</dbReference>
<evidence type="ECO:0000256" key="1">
    <source>
        <dbReference type="ARBA" id="ARBA00008383"/>
    </source>
</evidence>
<sequence length="388" mass="42345">MSASPPLTGLKVLELAGLAPGPFCGILLANWGADVLRVDRPGGPQAPPTNDLLTSHKASVALDLKTAASVEVFLSLIDKADVLIDPFRPGVLEKLGLDPEKVLLKRNPRLITVRLTGFRRDGKYSAMAGHDINYLAVSGVLGMLGAKDTPPLPPANILADFAGGGHVAFTGVLLALIHRSTSGKGQVVNSNMVDGVSYLGMFPRLLTKEAMWSGPRGTNTLDGGCPYYGSYETKDAGKYMSVGALEPQFYVEFIKGLGFKPEDVLAHKDLKRDDPKAWPYMRQVFTQRFKTKTRKEWEAIFDGTDACVAPILEHKEMEASNYDHRPIVELTVSPGRKVDRPWKGQPMRSGEGGDARLDQWLGWKQGRDFDVQGRSGSEFLVKKAKSKL</sequence>
<dbReference type="InterPro" id="IPR023606">
    <property type="entry name" value="CoA-Trfase_III_dom_1_sf"/>
</dbReference>
<dbReference type="PANTHER" id="PTHR48228">
    <property type="entry name" value="SUCCINYL-COA--D-CITRAMALATE COA-TRANSFERASE"/>
    <property type="match status" value="1"/>
</dbReference>
<evidence type="ECO:0000313" key="2">
    <source>
        <dbReference type="EMBL" id="KIV92141.1"/>
    </source>
</evidence>
<gene>
    <name evidence="2" type="ORF">PV10_06603</name>
</gene>
<name>A0A0D1XV59_EXOME</name>